<dbReference type="PANTHER" id="PTHR36507">
    <property type="entry name" value="BLL1555 PROTEIN"/>
    <property type="match status" value="1"/>
</dbReference>
<dbReference type="SUPFAM" id="SSF49503">
    <property type="entry name" value="Cupredoxins"/>
    <property type="match status" value="1"/>
</dbReference>
<protein>
    <recommendedName>
        <fullName evidence="7">Cytochrome c domain-containing protein</fullName>
    </recommendedName>
</protein>
<dbReference type="Pfam" id="PF13442">
    <property type="entry name" value="Cytochrome_CBB3"/>
    <property type="match status" value="1"/>
</dbReference>
<dbReference type="RefSeq" id="WP_189361511.1">
    <property type="nucleotide sequence ID" value="NZ_MCIF01000002.1"/>
</dbReference>
<accession>A0A328VET3</accession>
<evidence type="ECO:0000259" key="7">
    <source>
        <dbReference type="PROSITE" id="PS51007"/>
    </source>
</evidence>
<dbReference type="Proteomes" id="UP000248706">
    <property type="component" value="Unassembled WGS sequence"/>
</dbReference>
<keyword evidence="3 5" id="KW-0408">Iron</keyword>
<name>A0A328VET3_9CHLR</name>
<dbReference type="PROSITE" id="PS51007">
    <property type="entry name" value="CYTC"/>
    <property type="match status" value="1"/>
</dbReference>
<dbReference type="InterPro" id="IPR000923">
    <property type="entry name" value="BlueCu_1"/>
</dbReference>
<keyword evidence="2 5" id="KW-0479">Metal-binding</keyword>
<gene>
    <name evidence="8" type="ORF">A4R35_07720</name>
</gene>
<dbReference type="InterPro" id="IPR036909">
    <property type="entry name" value="Cyt_c-like_dom_sf"/>
</dbReference>
<sequence length="326" mass="35520">MINPVQAAIGIVVLLVTVGGLLYLFYSRTNAVEKSGYGALIMLSLITLMIPVFWIMESNGEAMAKVQQHQTALERGAELYAQYCFQCHGTKGQGRVGPSLNNNPQVNKLSDNDLLRIISAGIYNTSTNQLNVAIMPAWSEDYGGPLTNIDIQYLFELIRSSDPDYLKANGLPAGNGFDQVPALIQKNNPTAYQTAVAQESSGQFGNPVDLTSKKNVTIDIVTAPSGASCSPACYDPIYVKVKVGTTITWVNKDTQAHTVTALQTEDLNNKKIASNIFDSGLSKPILTNGTFTYTVTMAAYNLNKDHKVYYYCQYHPSMVAVLLIVP</sequence>
<evidence type="ECO:0000313" key="9">
    <source>
        <dbReference type="Proteomes" id="UP000248706"/>
    </source>
</evidence>
<evidence type="ECO:0000256" key="6">
    <source>
        <dbReference type="SAM" id="Phobius"/>
    </source>
</evidence>
<feature type="domain" description="Cytochrome c" evidence="7">
    <location>
        <begin position="71"/>
        <end position="162"/>
    </location>
</feature>
<evidence type="ECO:0000313" key="8">
    <source>
        <dbReference type="EMBL" id="RAQ95419.1"/>
    </source>
</evidence>
<dbReference type="InterPro" id="IPR009056">
    <property type="entry name" value="Cyt_c-like_dom"/>
</dbReference>
<comment type="caution">
    <text evidence="8">The sequence shown here is derived from an EMBL/GenBank/DDBJ whole genome shotgun (WGS) entry which is preliminary data.</text>
</comment>
<evidence type="ECO:0000256" key="5">
    <source>
        <dbReference type="PROSITE-ProRule" id="PRU00433"/>
    </source>
</evidence>
<keyword evidence="6" id="KW-0472">Membrane</keyword>
<dbReference type="InterPro" id="IPR052721">
    <property type="entry name" value="ET_Amicyanin"/>
</dbReference>
<evidence type="ECO:0000256" key="3">
    <source>
        <dbReference type="ARBA" id="ARBA00023004"/>
    </source>
</evidence>
<dbReference type="PANTHER" id="PTHR36507:SF1">
    <property type="entry name" value="BLL1555 PROTEIN"/>
    <property type="match status" value="1"/>
</dbReference>
<evidence type="ECO:0000256" key="1">
    <source>
        <dbReference type="ARBA" id="ARBA00022617"/>
    </source>
</evidence>
<dbReference type="EMBL" id="MCIF01000002">
    <property type="protein sequence ID" value="RAQ95419.1"/>
    <property type="molecule type" value="Genomic_DNA"/>
</dbReference>
<dbReference type="GO" id="GO:0009055">
    <property type="term" value="F:electron transfer activity"/>
    <property type="evidence" value="ECO:0007669"/>
    <property type="project" value="InterPro"/>
</dbReference>
<dbReference type="SUPFAM" id="SSF46626">
    <property type="entry name" value="Cytochrome c"/>
    <property type="match status" value="1"/>
</dbReference>
<dbReference type="Gene3D" id="2.60.40.420">
    <property type="entry name" value="Cupredoxins - blue copper proteins"/>
    <property type="match status" value="1"/>
</dbReference>
<proteinExistence type="predicted"/>
<keyword evidence="9" id="KW-1185">Reference proteome</keyword>
<dbReference type="AlphaFoldDB" id="A0A328VET3"/>
<keyword evidence="6" id="KW-1133">Transmembrane helix</keyword>
<dbReference type="InterPro" id="IPR008972">
    <property type="entry name" value="Cupredoxin"/>
</dbReference>
<keyword evidence="4" id="KW-0186">Copper</keyword>
<feature type="transmembrane region" description="Helical" evidence="6">
    <location>
        <begin position="37"/>
        <end position="56"/>
    </location>
</feature>
<feature type="transmembrane region" description="Helical" evidence="6">
    <location>
        <begin position="6"/>
        <end position="25"/>
    </location>
</feature>
<keyword evidence="6" id="KW-0812">Transmembrane</keyword>
<keyword evidence="1 5" id="KW-0349">Heme</keyword>
<dbReference type="Pfam" id="PF00127">
    <property type="entry name" value="Copper-bind"/>
    <property type="match status" value="1"/>
</dbReference>
<dbReference type="Gene3D" id="1.10.760.10">
    <property type="entry name" value="Cytochrome c-like domain"/>
    <property type="match status" value="1"/>
</dbReference>
<dbReference type="GO" id="GO:0020037">
    <property type="term" value="F:heme binding"/>
    <property type="evidence" value="ECO:0007669"/>
    <property type="project" value="InterPro"/>
</dbReference>
<organism evidence="8 9">
    <name type="scientific">Thermogemmatispora tikiterensis</name>
    <dbReference type="NCBI Taxonomy" id="1825093"/>
    <lineage>
        <taxon>Bacteria</taxon>
        <taxon>Bacillati</taxon>
        <taxon>Chloroflexota</taxon>
        <taxon>Ktedonobacteria</taxon>
        <taxon>Thermogemmatisporales</taxon>
        <taxon>Thermogemmatisporaceae</taxon>
        <taxon>Thermogemmatispora</taxon>
    </lineage>
</organism>
<evidence type="ECO:0000256" key="2">
    <source>
        <dbReference type="ARBA" id="ARBA00022723"/>
    </source>
</evidence>
<dbReference type="GO" id="GO:0005507">
    <property type="term" value="F:copper ion binding"/>
    <property type="evidence" value="ECO:0007669"/>
    <property type="project" value="InterPro"/>
</dbReference>
<evidence type="ECO:0000256" key="4">
    <source>
        <dbReference type="ARBA" id="ARBA00023008"/>
    </source>
</evidence>
<reference evidence="8 9" key="1">
    <citation type="submission" date="2016-08" db="EMBL/GenBank/DDBJ databases">
        <title>Analysis of Carbohydrate Active Enzymes in Thermogemmatispora T81 Reveals Carbohydrate Degradation Ability.</title>
        <authorList>
            <person name="Tomazini A."/>
            <person name="Lal S."/>
            <person name="Stott M."/>
            <person name="Henrissat B."/>
            <person name="Polikarpov I."/>
            <person name="Sparling R."/>
            <person name="Levin D.B."/>
        </authorList>
    </citation>
    <scope>NUCLEOTIDE SEQUENCE [LARGE SCALE GENOMIC DNA]</scope>
    <source>
        <strain evidence="8 9">T81</strain>
    </source>
</reference>